<dbReference type="EMBL" id="JAVDXT010000002">
    <property type="protein sequence ID" value="MDR7378334.1"/>
    <property type="molecule type" value="Genomic_DNA"/>
</dbReference>
<gene>
    <name evidence="1" type="ORF">J2X19_003013</name>
</gene>
<protein>
    <submittedName>
        <fullName evidence="1">Uncharacterized protein</fullName>
    </submittedName>
</protein>
<proteinExistence type="predicted"/>
<evidence type="ECO:0000313" key="2">
    <source>
        <dbReference type="Proteomes" id="UP001180487"/>
    </source>
</evidence>
<sequence>MKSIMARLSGVATRKKNSPPIVAMGGLTRELMQITV</sequence>
<organism evidence="1 2">
    <name type="scientific">Rhodoferax ferrireducens</name>
    <dbReference type="NCBI Taxonomy" id="192843"/>
    <lineage>
        <taxon>Bacteria</taxon>
        <taxon>Pseudomonadati</taxon>
        <taxon>Pseudomonadota</taxon>
        <taxon>Betaproteobacteria</taxon>
        <taxon>Burkholderiales</taxon>
        <taxon>Comamonadaceae</taxon>
        <taxon>Rhodoferax</taxon>
    </lineage>
</organism>
<evidence type="ECO:0000313" key="1">
    <source>
        <dbReference type="EMBL" id="MDR7378334.1"/>
    </source>
</evidence>
<accession>A0ABU2CAK9</accession>
<name>A0ABU2CAK9_9BURK</name>
<keyword evidence="2" id="KW-1185">Reference proteome</keyword>
<comment type="caution">
    <text evidence="1">The sequence shown here is derived from an EMBL/GenBank/DDBJ whole genome shotgun (WGS) entry which is preliminary data.</text>
</comment>
<dbReference type="Proteomes" id="UP001180487">
    <property type="component" value="Unassembled WGS sequence"/>
</dbReference>
<reference evidence="1 2" key="1">
    <citation type="submission" date="2023-07" db="EMBL/GenBank/DDBJ databases">
        <title>Sorghum-associated microbial communities from plants grown in Nebraska, USA.</title>
        <authorList>
            <person name="Schachtman D."/>
        </authorList>
    </citation>
    <scope>NUCLEOTIDE SEQUENCE [LARGE SCALE GENOMIC DNA]</scope>
    <source>
        <strain evidence="1 2">BE313</strain>
    </source>
</reference>